<evidence type="ECO:0000313" key="6">
    <source>
        <dbReference type="Proteomes" id="UP001187531"/>
    </source>
</evidence>
<dbReference type="InterPro" id="IPR036770">
    <property type="entry name" value="Ankyrin_rpt-contain_sf"/>
</dbReference>
<protein>
    <recommendedName>
        <fullName evidence="4">BTB domain-containing protein</fullName>
    </recommendedName>
</protein>
<keyword evidence="1" id="KW-0677">Repeat</keyword>
<evidence type="ECO:0000256" key="3">
    <source>
        <dbReference type="PROSITE-ProRule" id="PRU00023"/>
    </source>
</evidence>
<dbReference type="SUPFAM" id="SSF48403">
    <property type="entry name" value="Ankyrin repeat"/>
    <property type="match status" value="1"/>
</dbReference>
<dbReference type="Gene3D" id="1.25.40.20">
    <property type="entry name" value="Ankyrin repeat-containing domain"/>
    <property type="match status" value="1"/>
</dbReference>
<dbReference type="Gene3D" id="3.30.710.10">
    <property type="entry name" value="Potassium Channel Kv1.1, Chain A"/>
    <property type="match status" value="2"/>
</dbReference>
<feature type="repeat" description="ANK" evidence="3">
    <location>
        <begin position="35"/>
        <end position="67"/>
    </location>
</feature>
<dbReference type="PROSITE" id="PS50297">
    <property type="entry name" value="ANK_REP_REGION"/>
    <property type="match status" value="1"/>
</dbReference>
<dbReference type="InterPro" id="IPR011333">
    <property type="entry name" value="SKP1/BTB/POZ_sf"/>
</dbReference>
<proteinExistence type="predicted"/>
<dbReference type="SMART" id="SM00248">
    <property type="entry name" value="ANK"/>
    <property type="match status" value="2"/>
</dbReference>
<dbReference type="EMBL" id="JAVRJZ010000006">
    <property type="protein sequence ID" value="KAK2721713.1"/>
    <property type="molecule type" value="Genomic_DNA"/>
</dbReference>
<dbReference type="CDD" id="cd18497">
    <property type="entry name" value="BACK_ABTB1_BPOZ"/>
    <property type="match status" value="1"/>
</dbReference>
<dbReference type="CDD" id="cd18295">
    <property type="entry name" value="BTB1_POZ_ABTB1_BPOZ1"/>
    <property type="match status" value="1"/>
</dbReference>
<dbReference type="Pfam" id="PF00651">
    <property type="entry name" value="BTB"/>
    <property type="match status" value="2"/>
</dbReference>
<dbReference type="InterPro" id="IPR044515">
    <property type="entry name" value="ABTB1"/>
</dbReference>
<keyword evidence="6" id="KW-1185">Reference proteome</keyword>
<dbReference type="PANTHER" id="PTHR46231:SF1">
    <property type="entry name" value="ANKYRIN REPEAT AND BTB_POZ DOMAIN-CONTAINING PROTEIN 1"/>
    <property type="match status" value="1"/>
</dbReference>
<organism evidence="5 6">
    <name type="scientific">Artemia franciscana</name>
    <name type="common">Brine shrimp</name>
    <name type="synonym">Artemia sanfranciscana</name>
    <dbReference type="NCBI Taxonomy" id="6661"/>
    <lineage>
        <taxon>Eukaryota</taxon>
        <taxon>Metazoa</taxon>
        <taxon>Ecdysozoa</taxon>
        <taxon>Arthropoda</taxon>
        <taxon>Crustacea</taxon>
        <taxon>Branchiopoda</taxon>
        <taxon>Anostraca</taxon>
        <taxon>Artemiidae</taxon>
        <taxon>Artemia</taxon>
    </lineage>
</organism>
<dbReference type="InterPro" id="IPR002110">
    <property type="entry name" value="Ankyrin_rpt"/>
</dbReference>
<dbReference type="Pfam" id="PF12796">
    <property type="entry name" value="Ank_2"/>
    <property type="match status" value="1"/>
</dbReference>
<evidence type="ECO:0000259" key="4">
    <source>
        <dbReference type="PROSITE" id="PS50097"/>
    </source>
</evidence>
<dbReference type="PROSITE" id="PS50097">
    <property type="entry name" value="BTB"/>
    <property type="match status" value="2"/>
</dbReference>
<sequence>MESHDLFLSCRRGDLQRVKYLVEQKECDLNVRDKWDSTPLYYACLCGHSELVEYLLVNGARCEANTFDGERCLYGSLTVHIRNILLRFNIVTSHIIRRDLFEEFLRKLLESGEFSDTTFIVHGVKFTVHRCILSARCGYFNDIFQQKWKYRNVIKLNNKLVKPQAFRSLLQFLYTARLDSQLEDVADCIRLAKQCKLNDLRHELEEAVKKVDSFACTKPGTKVTTVLVEKPALSSELQQDLGVLAEQALPSELSDWIVGSELPLMPSVPSTFVDVCFFVQGHRFMCHRVFFSGRSEYFRALLSDHFNESLQDYSQGIMYINLHDVEAKVFACIVHYIYENSVQFTEEIVYDVLCAADVYLLPGLKKLCGHFLATVVNDECVVPLIRTARIFQLPRLENQCTEFLAKNLTTMVNNEDFRSLIVEDAKALKDRQETDTIEVLDDIRYHITGSLESLSYEVIDKANENLRLIEDMLEDMGLDA</sequence>
<dbReference type="PROSITE" id="PS50088">
    <property type="entry name" value="ANK_REPEAT"/>
    <property type="match status" value="1"/>
</dbReference>
<dbReference type="CDD" id="cd18296">
    <property type="entry name" value="BTB2_POZ_ABTB1_BPOZ1"/>
    <property type="match status" value="1"/>
</dbReference>
<feature type="domain" description="BTB" evidence="4">
    <location>
        <begin position="115"/>
        <end position="182"/>
    </location>
</feature>
<dbReference type="InterPro" id="IPR000210">
    <property type="entry name" value="BTB/POZ_dom"/>
</dbReference>
<dbReference type="AlphaFoldDB" id="A0AA88I5N9"/>
<dbReference type="SMART" id="SM00225">
    <property type="entry name" value="BTB"/>
    <property type="match status" value="2"/>
</dbReference>
<dbReference type="GO" id="GO:0000151">
    <property type="term" value="C:ubiquitin ligase complex"/>
    <property type="evidence" value="ECO:0007669"/>
    <property type="project" value="TreeGrafter"/>
</dbReference>
<accession>A0AA88I5N9</accession>
<gene>
    <name evidence="5" type="ORF">QYM36_003881</name>
</gene>
<evidence type="ECO:0000256" key="2">
    <source>
        <dbReference type="ARBA" id="ARBA00023043"/>
    </source>
</evidence>
<comment type="caution">
    <text evidence="5">The sequence shown here is derived from an EMBL/GenBank/DDBJ whole genome shotgun (WGS) entry which is preliminary data.</text>
</comment>
<evidence type="ECO:0000256" key="1">
    <source>
        <dbReference type="ARBA" id="ARBA00022737"/>
    </source>
</evidence>
<dbReference type="PANTHER" id="PTHR46231">
    <property type="entry name" value="ANKYRIN REPEAT AND BTB/POZ DOMAIN-CONTAINING PROTEIN 1"/>
    <property type="match status" value="1"/>
</dbReference>
<dbReference type="GO" id="GO:0005737">
    <property type="term" value="C:cytoplasm"/>
    <property type="evidence" value="ECO:0007669"/>
    <property type="project" value="TreeGrafter"/>
</dbReference>
<keyword evidence="2 3" id="KW-0040">ANK repeat</keyword>
<feature type="domain" description="BTB" evidence="4">
    <location>
        <begin position="273"/>
        <end position="346"/>
    </location>
</feature>
<evidence type="ECO:0000313" key="5">
    <source>
        <dbReference type="EMBL" id="KAK2721713.1"/>
    </source>
</evidence>
<reference evidence="5" key="1">
    <citation type="submission" date="2023-07" db="EMBL/GenBank/DDBJ databases">
        <title>Chromosome-level genome assembly of Artemia franciscana.</title>
        <authorList>
            <person name="Jo E."/>
        </authorList>
    </citation>
    <scope>NUCLEOTIDE SEQUENCE</scope>
    <source>
        <tissue evidence="5">Whole body</tissue>
    </source>
</reference>
<dbReference type="Proteomes" id="UP001187531">
    <property type="component" value="Unassembled WGS sequence"/>
</dbReference>
<dbReference type="SUPFAM" id="SSF54695">
    <property type="entry name" value="POZ domain"/>
    <property type="match status" value="2"/>
</dbReference>
<name>A0AA88I5N9_ARTSF</name>